<protein>
    <submittedName>
        <fullName evidence="4 5">Uncharacterized protein LOC106171369 isoform X1</fullName>
    </submittedName>
</protein>
<dbReference type="PROSITE" id="PS51184">
    <property type="entry name" value="JMJC"/>
    <property type="match status" value="1"/>
</dbReference>
<dbReference type="InterPro" id="IPR020471">
    <property type="entry name" value="AKR"/>
</dbReference>
<evidence type="ECO:0000256" key="1">
    <source>
        <dbReference type="SAM" id="Phobius"/>
    </source>
</evidence>
<dbReference type="GO" id="GO:0016491">
    <property type="term" value="F:oxidoreductase activity"/>
    <property type="evidence" value="ECO:0007669"/>
    <property type="project" value="InterPro"/>
</dbReference>
<proteinExistence type="predicted"/>
<organism evidence="3 4">
    <name type="scientific">Lingula anatina</name>
    <name type="common">Brachiopod</name>
    <name type="synonym">Lingula unguis</name>
    <dbReference type="NCBI Taxonomy" id="7574"/>
    <lineage>
        <taxon>Eukaryota</taxon>
        <taxon>Metazoa</taxon>
        <taxon>Spiralia</taxon>
        <taxon>Lophotrochozoa</taxon>
        <taxon>Brachiopoda</taxon>
        <taxon>Linguliformea</taxon>
        <taxon>Lingulata</taxon>
        <taxon>Lingulida</taxon>
        <taxon>Linguloidea</taxon>
        <taxon>Lingulidae</taxon>
        <taxon>Lingula</taxon>
    </lineage>
</organism>
<dbReference type="InterPro" id="IPR018170">
    <property type="entry name" value="Aldo/ket_reductase_CS"/>
</dbReference>
<dbReference type="Gene3D" id="3.20.20.100">
    <property type="entry name" value="NADP-dependent oxidoreductase domain"/>
    <property type="match status" value="1"/>
</dbReference>
<dbReference type="InterPro" id="IPR036812">
    <property type="entry name" value="NAD(P)_OxRdtase_dom_sf"/>
</dbReference>
<dbReference type="InterPro" id="IPR003347">
    <property type="entry name" value="JmjC_dom"/>
</dbReference>
<keyword evidence="1" id="KW-1133">Transmembrane helix</keyword>
<feature type="transmembrane region" description="Helical" evidence="1">
    <location>
        <begin position="7"/>
        <end position="25"/>
    </location>
</feature>
<dbReference type="Pfam" id="PF13621">
    <property type="entry name" value="Cupin_8"/>
    <property type="match status" value="1"/>
</dbReference>
<dbReference type="OrthoDB" id="416253at2759"/>
<dbReference type="SUPFAM" id="SSF51430">
    <property type="entry name" value="NAD(P)-linked oxidoreductase"/>
    <property type="match status" value="1"/>
</dbReference>
<gene>
    <name evidence="4 5" type="primary">LOC106171369</name>
</gene>
<dbReference type="PANTHER" id="PTHR43827">
    <property type="entry name" value="2,5-DIKETO-D-GLUCONIC ACID REDUCTASE"/>
    <property type="match status" value="1"/>
</dbReference>
<dbReference type="RefSeq" id="XP_013407135.1">
    <property type="nucleotide sequence ID" value="XM_013551681.1"/>
</dbReference>
<dbReference type="AlphaFoldDB" id="A0A1S3J9R2"/>
<evidence type="ECO:0000313" key="3">
    <source>
        <dbReference type="Proteomes" id="UP000085678"/>
    </source>
</evidence>
<dbReference type="SUPFAM" id="SSF51197">
    <property type="entry name" value="Clavaminate synthase-like"/>
    <property type="match status" value="1"/>
</dbReference>
<evidence type="ECO:0000259" key="2">
    <source>
        <dbReference type="PROSITE" id="PS51184"/>
    </source>
</evidence>
<accession>A0A1S3J9R2</accession>
<keyword evidence="3" id="KW-1185">Reference proteome</keyword>
<dbReference type="RefSeq" id="XP_013407136.1">
    <property type="nucleotide sequence ID" value="XM_013551682.1"/>
</dbReference>
<sequence>METMTHFYAGVFPVFLALACVFWGPNIGEFFPRFSSSTKEDSTPTTANNVLKGHMEKFGNQAEKIYDIITLDYFPDPEVFYRDYMRKSVPLVVKGALKHWPAVQKWKSEDFLREKFGDSVFMVNMKNITDAYHSYTMPMSMTDFLDDFKKRKVYMDSLISEKMAEDLTLPDFVACGEYMEMLKMIAIFFNSGWSRSDIHFDVSETIFAQVTGGRQWLLTTPTDGKYLYSDEFPYHSGTSPVNWEAIDLVKYPDVSKIAIYNATLDVGDVIYVPEGWWHQAKVTGGIPNIAIAVFIDFLHCLKNAPPSNDSVFIDNCIKLREDKPREMKCNMPLNGMTVKEVYDNYSHLKPQAMKFTIPEFRKDIFEYQPLKSGYSMPTLGLGLGGMSPEEANRSIRHAMRHGYRFFDTDSEDETEATLGYIMGDNPYCKREDVFVIAKVHPKNLGRNATKSSVERSMKRLNTDYIDLILIKAPSCDKEMIDCKAAENPGTWQESWQALEDMSKAGSIRSLGVSNFNILQMEELLTMTTVPVSALQARFDLMKRNTKLREFCNKNGIRFIAHSLLGFKWAKSSSKTNPILHSQMVGFAARFYRTGPASVLIRYALEKNITVVPKSSNRLHIVLNKNSLIMNLRESKDALDALDNFPHIP</sequence>
<dbReference type="InterPro" id="IPR023210">
    <property type="entry name" value="NADP_OxRdtase_dom"/>
</dbReference>
<reference evidence="4 5" key="1">
    <citation type="submission" date="2025-04" db="UniProtKB">
        <authorList>
            <consortium name="RefSeq"/>
        </authorList>
    </citation>
    <scope>IDENTIFICATION</scope>
    <source>
        <tissue evidence="4 5">Gonads</tissue>
    </source>
</reference>
<keyword evidence="1" id="KW-0812">Transmembrane</keyword>
<evidence type="ECO:0000313" key="5">
    <source>
        <dbReference type="RefSeq" id="XP_013407136.1"/>
    </source>
</evidence>
<evidence type="ECO:0000313" key="4">
    <source>
        <dbReference type="RefSeq" id="XP_013407135.1"/>
    </source>
</evidence>
<name>A0A1S3J9R2_LINAN</name>
<keyword evidence="1" id="KW-0472">Membrane</keyword>
<dbReference type="InterPro" id="IPR041667">
    <property type="entry name" value="Cupin_8"/>
</dbReference>
<dbReference type="Gene3D" id="2.60.120.650">
    <property type="entry name" value="Cupin"/>
    <property type="match status" value="1"/>
</dbReference>
<dbReference type="KEGG" id="lak:106171369"/>
<dbReference type="Pfam" id="PF00248">
    <property type="entry name" value="Aldo_ket_red"/>
    <property type="match status" value="1"/>
</dbReference>
<dbReference type="PANTHER" id="PTHR43827:SF8">
    <property type="entry name" value="ALDO_KETO REDUCTASE FAMILY PROTEIN"/>
    <property type="match status" value="1"/>
</dbReference>
<feature type="domain" description="JmjC" evidence="2">
    <location>
        <begin position="134"/>
        <end position="312"/>
    </location>
</feature>
<dbReference type="Proteomes" id="UP000085678">
    <property type="component" value="Unplaced"/>
</dbReference>
<dbReference type="GeneID" id="106171369"/>
<dbReference type="PRINTS" id="PR00069">
    <property type="entry name" value="ALDKETRDTASE"/>
</dbReference>
<dbReference type="SMART" id="SM00558">
    <property type="entry name" value="JmjC"/>
    <property type="match status" value="1"/>
</dbReference>
<dbReference type="CDD" id="cd19071">
    <property type="entry name" value="AKR_AKR1-5-like"/>
    <property type="match status" value="1"/>
</dbReference>
<dbReference type="PROSITE" id="PS00062">
    <property type="entry name" value="ALDOKETO_REDUCTASE_2"/>
    <property type="match status" value="1"/>
</dbReference>